<dbReference type="Gene3D" id="3.30.420.10">
    <property type="entry name" value="Ribonuclease H-like superfamily/Ribonuclease H"/>
    <property type="match status" value="1"/>
</dbReference>
<name>A0AAD7BNH8_9AGAR</name>
<evidence type="ECO:0008006" key="3">
    <source>
        <dbReference type="Google" id="ProtNLM"/>
    </source>
</evidence>
<dbReference type="InterPro" id="IPR036397">
    <property type="entry name" value="RNaseH_sf"/>
</dbReference>
<dbReference type="Proteomes" id="UP001221142">
    <property type="component" value="Unassembled WGS sequence"/>
</dbReference>
<dbReference type="AlphaFoldDB" id="A0AAD7BNH8"/>
<organism evidence="1 2">
    <name type="scientific">Roridomyces roridus</name>
    <dbReference type="NCBI Taxonomy" id="1738132"/>
    <lineage>
        <taxon>Eukaryota</taxon>
        <taxon>Fungi</taxon>
        <taxon>Dikarya</taxon>
        <taxon>Basidiomycota</taxon>
        <taxon>Agaricomycotina</taxon>
        <taxon>Agaricomycetes</taxon>
        <taxon>Agaricomycetidae</taxon>
        <taxon>Agaricales</taxon>
        <taxon>Marasmiineae</taxon>
        <taxon>Mycenaceae</taxon>
        <taxon>Roridomyces</taxon>
    </lineage>
</organism>
<dbReference type="GO" id="GO:0003676">
    <property type="term" value="F:nucleic acid binding"/>
    <property type="evidence" value="ECO:0007669"/>
    <property type="project" value="InterPro"/>
</dbReference>
<dbReference type="InterPro" id="IPR012337">
    <property type="entry name" value="RNaseH-like_sf"/>
</dbReference>
<protein>
    <recommendedName>
        <fullName evidence="3">Reverse transcriptase zinc-binding domain-containing protein</fullName>
    </recommendedName>
</protein>
<dbReference type="SUPFAM" id="SSF53098">
    <property type="entry name" value="Ribonuclease H-like"/>
    <property type="match status" value="1"/>
</dbReference>
<keyword evidence="2" id="KW-1185">Reference proteome</keyword>
<evidence type="ECO:0000313" key="2">
    <source>
        <dbReference type="Proteomes" id="UP001221142"/>
    </source>
</evidence>
<reference evidence="1" key="1">
    <citation type="submission" date="2023-03" db="EMBL/GenBank/DDBJ databases">
        <title>Massive genome expansion in bonnet fungi (Mycena s.s.) driven by repeated elements and novel gene families across ecological guilds.</title>
        <authorList>
            <consortium name="Lawrence Berkeley National Laboratory"/>
            <person name="Harder C.B."/>
            <person name="Miyauchi S."/>
            <person name="Viragh M."/>
            <person name="Kuo A."/>
            <person name="Thoen E."/>
            <person name="Andreopoulos B."/>
            <person name="Lu D."/>
            <person name="Skrede I."/>
            <person name="Drula E."/>
            <person name="Henrissat B."/>
            <person name="Morin E."/>
            <person name="Kohler A."/>
            <person name="Barry K."/>
            <person name="LaButti K."/>
            <person name="Morin E."/>
            <person name="Salamov A."/>
            <person name="Lipzen A."/>
            <person name="Mereny Z."/>
            <person name="Hegedus B."/>
            <person name="Baldrian P."/>
            <person name="Stursova M."/>
            <person name="Weitz H."/>
            <person name="Taylor A."/>
            <person name="Grigoriev I.V."/>
            <person name="Nagy L.G."/>
            <person name="Martin F."/>
            <person name="Kauserud H."/>
        </authorList>
    </citation>
    <scope>NUCLEOTIDE SEQUENCE</scope>
    <source>
        <strain evidence="1">9284</strain>
    </source>
</reference>
<dbReference type="EMBL" id="JARKIF010000012">
    <property type="protein sequence ID" value="KAJ7626050.1"/>
    <property type="molecule type" value="Genomic_DNA"/>
</dbReference>
<gene>
    <name evidence="1" type="ORF">FB45DRAFT_836287</name>
</gene>
<sequence length="478" mass="53757">MLVLNDISEGFRVFVPRGARGSPAAARAVQRPRRARSPDADEEREKVLVFIAGAVSRDAEGKTSAGGALWYAVDDVRNEGFRVDSVYPQTQQAAEAAAALRAARSVRPQDELVLISSNKHISETLTTNLSGWEDRGWVGNPQGGIFKSLVARLRGRSGATFFLVKKQIPAVVRELAKSGSKRSRTDSLDVSVPKDLSLHGAKLATMTQRQLYVQIKALRGRVERPATVARVALVSEAIRDVTGQWPTEAQVWRSIRHKDLSKGVKFFLYNAMHDAQIIGKYWKHIPECGDREMCVTCGVREDLEHVLLKCERVGQNQIWTHAKELWLQKHPDWPELSLGTVLGCGFMTVKDERGRTLTGASRLLRILMSESTYLIWKLRNECVIRNDGVAPSEREVSQRWRHSLNIRLDSDKAMASSREKFPGKPLAVEVLETWASVLEDEDQLPANWIKHPRVLVGAARYPYSPPIRRVTDRRGRHR</sequence>
<proteinExistence type="predicted"/>
<comment type="caution">
    <text evidence="1">The sequence shown here is derived from an EMBL/GenBank/DDBJ whole genome shotgun (WGS) entry which is preliminary data.</text>
</comment>
<evidence type="ECO:0000313" key="1">
    <source>
        <dbReference type="EMBL" id="KAJ7626050.1"/>
    </source>
</evidence>
<accession>A0AAD7BNH8</accession>